<sequence length="558" mass="60080">MLDDRESAGTFDVVVVGSGAAGMAAALTAADRGLSTVIVEKASGWGGSTARSGGGVWIPGNRVLREQAPADEIEAARAYLKNIIGSGVDPARIDAFIDRGPEVFDFLAARSPLRMRWVPGYSDYYPEAPGGRAHGRSVEPVPFDGTSLGAELNTLEPDYVRAPRNVVVTQAEFRQLHLGLRNPRSPLTALGVMARWLIANVRRRRVLVRGQALSAMLRTGLLRANVPLWLETPLVELCTQDGRVTGAVVRRGGREQVLVARRGVIVAAGGFEHDAVMRKQYQRAPIGTEWTVGARANTGDGIRAGQAVGAAVEFMEDAWWGPSIPLPREAWFCLAERNLPGSVVVNDRGERFMNECLPYVEAVHEMYGGVHGQGAGSGENLPAWLIFDQRYRNRYQFAGVPPRRPLPRRWFESGALTRADSLPELAEKIGLPVEKLVAAVTRFNEFAHAGKDSDFGRGDSAYDNYYGDPRQRPNPNLGALETGPFYAAKLVPGDLGTKGGLVTDINGRVLRPDATPIEGLYAAGNASAPVMGHTYAGPGATIAPALVFAHLAARHLAT</sequence>
<dbReference type="Pfam" id="PF00890">
    <property type="entry name" value="FAD_binding_2"/>
    <property type="match status" value="1"/>
</dbReference>
<dbReference type="AlphaFoldDB" id="A0A386ZDB0"/>
<gene>
    <name evidence="11" type="ORF">D7D52_12095</name>
</gene>
<evidence type="ECO:0000256" key="9">
    <source>
        <dbReference type="ARBA" id="ARBA00069709"/>
    </source>
</evidence>
<dbReference type="OrthoDB" id="9813348at2"/>
<dbReference type="FunFam" id="3.50.50.60:FF:000208">
    <property type="entry name" value="3-ketosteroid dehydrogenase"/>
    <property type="match status" value="1"/>
</dbReference>
<protein>
    <recommendedName>
        <fullName evidence="9">3-oxosteroid 1-dehydrogenase</fullName>
        <ecNumber evidence="8">1.3.99.4</ecNumber>
    </recommendedName>
</protein>
<comment type="catalytic activity">
    <reaction evidence="6">
        <text>a 3-oxosteroid + A = a 3-oxo-Delta(1)-steroid + AH2</text>
        <dbReference type="Rhea" id="RHEA:13329"/>
        <dbReference type="ChEBI" id="CHEBI:13193"/>
        <dbReference type="ChEBI" id="CHEBI:17499"/>
        <dbReference type="ChEBI" id="CHEBI:20156"/>
        <dbReference type="ChEBI" id="CHEBI:47788"/>
        <dbReference type="EC" id="1.3.99.4"/>
    </reaction>
</comment>
<dbReference type="PANTHER" id="PTHR43400:SF10">
    <property type="entry name" value="3-OXOSTEROID 1-DEHYDROGENASE"/>
    <property type="match status" value="1"/>
</dbReference>
<dbReference type="EC" id="1.3.99.4" evidence="8"/>
<dbReference type="InterPro" id="IPR027477">
    <property type="entry name" value="Succ_DH/fumarate_Rdtase_cat_sf"/>
</dbReference>
<evidence type="ECO:0000256" key="7">
    <source>
        <dbReference type="ARBA" id="ARBA00061147"/>
    </source>
</evidence>
<dbReference type="KEGG" id="nyu:D7D52_12095"/>
<accession>A0A386ZDB0</accession>
<dbReference type="PANTHER" id="PTHR43400">
    <property type="entry name" value="FUMARATE REDUCTASE"/>
    <property type="match status" value="1"/>
</dbReference>
<evidence type="ECO:0000256" key="4">
    <source>
        <dbReference type="ARBA" id="ARBA00023002"/>
    </source>
</evidence>
<keyword evidence="2" id="KW-0285">Flavoprotein</keyword>
<evidence type="ECO:0000256" key="5">
    <source>
        <dbReference type="ARBA" id="ARBA00023221"/>
    </source>
</evidence>
<evidence type="ECO:0000313" key="11">
    <source>
        <dbReference type="EMBL" id="AYF74479.1"/>
    </source>
</evidence>
<organism evidence="11 12">
    <name type="scientific">Nocardia yunnanensis</name>
    <dbReference type="NCBI Taxonomy" id="2382165"/>
    <lineage>
        <taxon>Bacteria</taxon>
        <taxon>Bacillati</taxon>
        <taxon>Actinomycetota</taxon>
        <taxon>Actinomycetes</taxon>
        <taxon>Mycobacteriales</taxon>
        <taxon>Nocardiaceae</taxon>
        <taxon>Nocardia</taxon>
    </lineage>
</organism>
<dbReference type="Gene3D" id="3.50.50.60">
    <property type="entry name" value="FAD/NAD(P)-binding domain"/>
    <property type="match status" value="2"/>
</dbReference>
<keyword evidence="5" id="KW-0443">Lipid metabolism</keyword>
<evidence type="ECO:0000313" key="12">
    <source>
        <dbReference type="Proteomes" id="UP000267164"/>
    </source>
</evidence>
<dbReference type="InterPro" id="IPR036188">
    <property type="entry name" value="FAD/NAD-bd_sf"/>
</dbReference>
<dbReference type="GO" id="GO:0047571">
    <property type="term" value="F:3-oxosteroid 1-dehydrogenase activity"/>
    <property type="evidence" value="ECO:0007669"/>
    <property type="project" value="UniProtKB-EC"/>
</dbReference>
<reference evidence="11 12" key="1">
    <citation type="submission" date="2018-09" db="EMBL/GenBank/DDBJ databases">
        <title>Nocardia yunnanensis sp. nov., an actinomycete isolated from a soil sample.</title>
        <authorList>
            <person name="Zhang J."/>
        </authorList>
    </citation>
    <scope>NUCLEOTIDE SEQUENCE [LARGE SCALE GENOMIC DNA]</scope>
    <source>
        <strain evidence="11 12">CFHS0054</strain>
    </source>
</reference>
<dbReference type="InterPro" id="IPR050315">
    <property type="entry name" value="FAD-oxidoreductase_2"/>
</dbReference>
<dbReference type="Proteomes" id="UP000267164">
    <property type="component" value="Chromosome"/>
</dbReference>
<dbReference type="NCBIfam" id="NF005882">
    <property type="entry name" value="PRK07843.1"/>
    <property type="match status" value="1"/>
</dbReference>
<dbReference type="GO" id="GO:0008202">
    <property type="term" value="P:steroid metabolic process"/>
    <property type="evidence" value="ECO:0007669"/>
    <property type="project" value="UniProtKB-KW"/>
</dbReference>
<evidence type="ECO:0000256" key="3">
    <source>
        <dbReference type="ARBA" id="ARBA00022827"/>
    </source>
</evidence>
<keyword evidence="12" id="KW-1185">Reference proteome</keyword>
<feature type="domain" description="FAD-dependent oxidoreductase 2 FAD-binding" evidence="10">
    <location>
        <begin position="12"/>
        <end position="541"/>
    </location>
</feature>
<keyword evidence="5" id="KW-0753">Steroid metabolism</keyword>
<evidence type="ECO:0000256" key="6">
    <source>
        <dbReference type="ARBA" id="ARBA00051951"/>
    </source>
</evidence>
<evidence type="ECO:0000256" key="8">
    <source>
        <dbReference type="ARBA" id="ARBA00066536"/>
    </source>
</evidence>
<dbReference type="RefSeq" id="WP_120736398.1">
    <property type="nucleotide sequence ID" value="NZ_CP032568.1"/>
</dbReference>
<evidence type="ECO:0000259" key="10">
    <source>
        <dbReference type="Pfam" id="PF00890"/>
    </source>
</evidence>
<evidence type="ECO:0000256" key="1">
    <source>
        <dbReference type="ARBA" id="ARBA00001974"/>
    </source>
</evidence>
<proteinExistence type="inferred from homology"/>
<comment type="cofactor">
    <cofactor evidence="1">
        <name>FAD</name>
        <dbReference type="ChEBI" id="CHEBI:57692"/>
    </cofactor>
</comment>
<dbReference type="EMBL" id="CP032568">
    <property type="protein sequence ID" value="AYF74479.1"/>
    <property type="molecule type" value="Genomic_DNA"/>
</dbReference>
<keyword evidence="4 11" id="KW-0560">Oxidoreductase</keyword>
<dbReference type="SUPFAM" id="SSF56425">
    <property type="entry name" value="Succinate dehydrogenase/fumarate reductase flavoprotein, catalytic domain"/>
    <property type="match status" value="1"/>
</dbReference>
<name>A0A386ZDB0_9NOCA</name>
<keyword evidence="3" id="KW-0274">FAD</keyword>
<dbReference type="InterPro" id="IPR003953">
    <property type="entry name" value="FAD-dep_OxRdtase_2_FAD-bd"/>
</dbReference>
<comment type="similarity">
    <text evidence="7">Belongs to the FAD-dependent oxidoreductase 2 family. 3-oxosteroid dehydrogenase subfamily.</text>
</comment>
<evidence type="ECO:0000256" key="2">
    <source>
        <dbReference type="ARBA" id="ARBA00022630"/>
    </source>
</evidence>
<dbReference type="SUPFAM" id="SSF51905">
    <property type="entry name" value="FAD/NAD(P)-binding domain"/>
    <property type="match status" value="1"/>
</dbReference>